<proteinExistence type="predicted"/>
<accession>A0A3N4HE89</accession>
<feature type="compositionally biased region" description="Basic and acidic residues" evidence="1">
    <location>
        <begin position="18"/>
        <end position="27"/>
    </location>
</feature>
<dbReference type="Proteomes" id="UP000275078">
    <property type="component" value="Unassembled WGS sequence"/>
</dbReference>
<protein>
    <submittedName>
        <fullName evidence="2">Uncharacterized protein</fullName>
    </submittedName>
</protein>
<gene>
    <name evidence="2" type="ORF">BJ508DRAFT_316453</name>
</gene>
<evidence type="ECO:0000256" key="1">
    <source>
        <dbReference type="SAM" id="MobiDB-lite"/>
    </source>
</evidence>
<sequence>MFRQLKISEQQSVARPQPVEDVKERSVSVESVGEKPRLVAEPIQYEEWDGISTPPSGQQPTRSAVVQEVEIVPLACDKQEASDKPFTPPNLFLQLIFIDFNTFTPIVGEEDAEQDFGDVLSQQPVDDFRLASAAAGADVSEEAWGIGTFFAKASSGTYRQADVRHGELSSDYQRRLGSFLGKERAGS</sequence>
<evidence type="ECO:0000313" key="2">
    <source>
        <dbReference type="EMBL" id="RPA70510.1"/>
    </source>
</evidence>
<evidence type="ECO:0000313" key="3">
    <source>
        <dbReference type="Proteomes" id="UP000275078"/>
    </source>
</evidence>
<feature type="region of interest" description="Disordered" evidence="1">
    <location>
        <begin position="1"/>
        <end position="27"/>
    </location>
</feature>
<dbReference type="AlphaFoldDB" id="A0A3N4HE89"/>
<name>A0A3N4HE89_ASCIM</name>
<keyword evidence="3" id="KW-1185">Reference proteome</keyword>
<organism evidence="2 3">
    <name type="scientific">Ascobolus immersus RN42</name>
    <dbReference type="NCBI Taxonomy" id="1160509"/>
    <lineage>
        <taxon>Eukaryota</taxon>
        <taxon>Fungi</taxon>
        <taxon>Dikarya</taxon>
        <taxon>Ascomycota</taxon>
        <taxon>Pezizomycotina</taxon>
        <taxon>Pezizomycetes</taxon>
        <taxon>Pezizales</taxon>
        <taxon>Ascobolaceae</taxon>
        <taxon>Ascobolus</taxon>
    </lineage>
</organism>
<reference evidence="2 3" key="1">
    <citation type="journal article" date="2018" name="Nat. Ecol. Evol.">
        <title>Pezizomycetes genomes reveal the molecular basis of ectomycorrhizal truffle lifestyle.</title>
        <authorList>
            <person name="Murat C."/>
            <person name="Payen T."/>
            <person name="Noel B."/>
            <person name="Kuo A."/>
            <person name="Morin E."/>
            <person name="Chen J."/>
            <person name="Kohler A."/>
            <person name="Krizsan K."/>
            <person name="Balestrini R."/>
            <person name="Da Silva C."/>
            <person name="Montanini B."/>
            <person name="Hainaut M."/>
            <person name="Levati E."/>
            <person name="Barry K.W."/>
            <person name="Belfiori B."/>
            <person name="Cichocki N."/>
            <person name="Clum A."/>
            <person name="Dockter R.B."/>
            <person name="Fauchery L."/>
            <person name="Guy J."/>
            <person name="Iotti M."/>
            <person name="Le Tacon F."/>
            <person name="Lindquist E.A."/>
            <person name="Lipzen A."/>
            <person name="Malagnac F."/>
            <person name="Mello A."/>
            <person name="Molinier V."/>
            <person name="Miyauchi S."/>
            <person name="Poulain J."/>
            <person name="Riccioni C."/>
            <person name="Rubini A."/>
            <person name="Sitrit Y."/>
            <person name="Splivallo R."/>
            <person name="Traeger S."/>
            <person name="Wang M."/>
            <person name="Zifcakova L."/>
            <person name="Wipf D."/>
            <person name="Zambonelli A."/>
            <person name="Paolocci F."/>
            <person name="Nowrousian M."/>
            <person name="Ottonello S."/>
            <person name="Baldrian P."/>
            <person name="Spatafora J.W."/>
            <person name="Henrissat B."/>
            <person name="Nagy L.G."/>
            <person name="Aury J.M."/>
            <person name="Wincker P."/>
            <person name="Grigoriev I.V."/>
            <person name="Bonfante P."/>
            <person name="Martin F.M."/>
        </authorList>
    </citation>
    <scope>NUCLEOTIDE SEQUENCE [LARGE SCALE GENOMIC DNA]</scope>
    <source>
        <strain evidence="2 3">RN42</strain>
    </source>
</reference>
<dbReference type="EMBL" id="ML120325">
    <property type="protein sequence ID" value="RPA70510.1"/>
    <property type="molecule type" value="Genomic_DNA"/>
</dbReference>